<accession>Q12LF5</accession>
<evidence type="ECO:0008006" key="3">
    <source>
        <dbReference type="Google" id="ProtNLM"/>
    </source>
</evidence>
<dbReference type="EMBL" id="CP000302">
    <property type="protein sequence ID" value="ABE55721.1"/>
    <property type="molecule type" value="Genomic_DNA"/>
</dbReference>
<protein>
    <recommendedName>
        <fullName evidence="3">YD repeat</fullName>
    </recommendedName>
</protein>
<dbReference type="Proteomes" id="UP000001982">
    <property type="component" value="Chromosome"/>
</dbReference>
<sequence length="232" mass="25645">MDIDKIKQAIRFPRQYYDEESGLHYNYFRDYDPELGRYIQSDPIGLAGGINTYGYVGGNPISYVDPYGLNRGRTRAQQGNFFQPIINGQVQGLINQIRQFDSNFSYRTARPSRGPNSAYGRNDVAYLQNLLRNSRESSQCSINGNYNPTGQSGSPLNIVSEYGPFSISGTPFSTHALSRMQGRGIPPSAVLNAIQNGTSRPGNRPNTTVHNYGNVTVITNSTTGNVISVIPY</sequence>
<dbReference type="eggNOG" id="COG3209">
    <property type="taxonomic scope" value="Bacteria"/>
</dbReference>
<organism evidence="1 2">
    <name type="scientific">Shewanella denitrificans (strain OS217 / ATCC BAA-1090 / DSM 15013)</name>
    <dbReference type="NCBI Taxonomy" id="318161"/>
    <lineage>
        <taxon>Bacteria</taxon>
        <taxon>Pseudomonadati</taxon>
        <taxon>Pseudomonadota</taxon>
        <taxon>Gammaproteobacteria</taxon>
        <taxon>Alteromonadales</taxon>
        <taxon>Shewanellaceae</taxon>
        <taxon>Shewanella</taxon>
    </lineage>
</organism>
<dbReference type="KEGG" id="sdn:Sden_2441"/>
<keyword evidence="2" id="KW-1185">Reference proteome</keyword>
<proteinExistence type="predicted"/>
<dbReference type="STRING" id="318161.Sden_2441"/>
<dbReference type="PANTHER" id="PTHR32305">
    <property type="match status" value="1"/>
</dbReference>
<reference evidence="1 2" key="1">
    <citation type="submission" date="2006-03" db="EMBL/GenBank/DDBJ databases">
        <title>Complete sequence of Shewanella denitrificans OS217.</title>
        <authorList>
            <consortium name="US DOE Joint Genome Institute"/>
            <person name="Copeland A."/>
            <person name="Lucas S."/>
            <person name="Lapidus A."/>
            <person name="Barry K."/>
            <person name="Detter J.C."/>
            <person name="Glavina del Rio T."/>
            <person name="Hammon N."/>
            <person name="Israni S."/>
            <person name="Dalin E."/>
            <person name="Tice H."/>
            <person name="Pitluck S."/>
            <person name="Brettin T."/>
            <person name="Bruce D."/>
            <person name="Han C."/>
            <person name="Tapia R."/>
            <person name="Gilna P."/>
            <person name="Kiss H."/>
            <person name="Schmutz J."/>
            <person name="Larimer F."/>
            <person name="Land M."/>
            <person name="Hauser L."/>
            <person name="Kyrpides N."/>
            <person name="Lykidis A."/>
            <person name="Richardson P."/>
        </authorList>
    </citation>
    <scope>NUCLEOTIDE SEQUENCE [LARGE SCALE GENOMIC DNA]</scope>
    <source>
        <strain evidence="2">OS217 / ATCC BAA-1090 / DSM 15013</strain>
    </source>
</reference>
<dbReference type="Gene3D" id="2.180.10.10">
    <property type="entry name" value="RHS repeat-associated core"/>
    <property type="match status" value="1"/>
</dbReference>
<dbReference type="AlphaFoldDB" id="Q12LF5"/>
<dbReference type="NCBIfam" id="TIGR03696">
    <property type="entry name" value="Rhs_assc_core"/>
    <property type="match status" value="1"/>
</dbReference>
<dbReference type="PRINTS" id="PR00394">
    <property type="entry name" value="RHSPROTEIN"/>
</dbReference>
<dbReference type="InterPro" id="IPR022385">
    <property type="entry name" value="Rhs_assc_core"/>
</dbReference>
<evidence type="ECO:0000313" key="1">
    <source>
        <dbReference type="EMBL" id="ABE55721.1"/>
    </source>
</evidence>
<evidence type="ECO:0000313" key="2">
    <source>
        <dbReference type="Proteomes" id="UP000001982"/>
    </source>
</evidence>
<gene>
    <name evidence="1" type="ordered locus">Sden_2441</name>
</gene>
<dbReference type="InterPro" id="IPR050708">
    <property type="entry name" value="T6SS_VgrG/RHS"/>
</dbReference>
<dbReference type="PANTHER" id="PTHR32305:SF15">
    <property type="entry name" value="PROTEIN RHSA-RELATED"/>
    <property type="match status" value="1"/>
</dbReference>
<dbReference type="HOGENOM" id="CLU_1194229_0_0_6"/>
<name>Q12LF5_SHEDO</name>